<dbReference type="Gene3D" id="3.40.50.2000">
    <property type="entry name" value="Glycogen Phosphorylase B"/>
    <property type="match status" value="1"/>
</dbReference>
<sequence length="657" mass="73563">MVAAWDIPRLIGETDALIQAGEGARAIALYREWIAANPAHPYLHLICYNLAVSLQAQGDLHGARAAYEASLHGNDHFPPSYINLGNILEQQGSPTAAADCWRQLVDKLAWLNVENINFRNAAFKQIGRVADSAGTEWALRQALEIDPHQHDAMEHWLSARQQLCLWPVVEPFARCSKAHLMTGFAPLSLAAYSDDPMLQLANAAQYNRVDIGHASQDFIHEHQALRANPGPRPRVGYLSSDLRMHAIGFLMAELFERHDPNAIDLYFYYTGQPVENDTQHERIRAAAPNWRDLAPLSDEAAARRILDDRIEILVDINGYTFAARLKMLSMRPAPVIVNWLGYPGSMGSPYHHYLIADPFVLPPEHEIFFSERVLRLPCYQPNDSRRRVAEYRPTRQDLGLPEEGVVFCCFNGVRKITALTLEMWCRVMARVPGSVMWLLHENDAATERLRALFAERGIAPERIFFAPMVANADHLARYPLVDLVLDCFPYGAHTTASDALWMGVPILTLAGLSFPSRVCGSLVRAAGLGELVCDTVDGYVARAVALGNDREALAALRSRLEAGRSSCVLFDMVKLARHLEGLYHGMRADFLVDRVPRPDLANLALYQEIGIGLDPDAGGWRGTLEALRVAYQAALRARDRLERVRHDGRWWTPEARD</sequence>
<keyword evidence="7" id="KW-1185">Reference proteome</keyword>
<comment type="pathway">
    <text evidence="1">Protein modification; protein glycosylation.</text>
</comment>
<dbReference type="EMBL" id="BAAFGK010000005">
    <property type="protein sequence ID" value="GAB0058747.1"/>
    <property type="molecule type" value="Genomic_DNA"/>
</dbReference>
<accession>A0ABQ0CCZ9</accession>
<keyword evidence="3" id="KW-0677">Repeat</keyword>
<dbReference type="SUPFAM" id="SSF53756">
    <property type="entry name" value="UDP-Glycosyltransferase/glycogen phosphorylase"/>
    <property type="match status" value="1"/>
</dbReference>
<feature type="domain" description="O-GlcNAc transferase C-terminal" evidence="5">
    <location>
        <begin position="216"/>
        <end position="374"/>
    </location>
</feature>
<dbReference type="Gene3D" id="1.25.40.10">
    <property type="entry name" value="Tetratricopeptide repeat domain"/>
    <property type="match status" value="2"/>
</dbReference>
<dbReference type="PANTHER" id="PTHR44998:SF1">
    <property type="entry name" value="UDP-N-ACETYLGLUCOSAMINE--PEPTIDE N-ACETYLGLUCOSAMINYLTRANSFERASE 110 KDA SUBUNIT"/>
    <property type="match status" value="1"/>
</dbReference>
<protein>
    <recommendedName>
        <fullName evidence="5">O-GlcNAc transferase C-terminal domain-containing protein</fullName>
    </recommendedName>
</protein>
<feature type="domain" description="O-GlcNAc transferase C-terminal" evidence="5">
    <location>
        <begin position="394"/>
        <end position="576"/>
    </location>
</feature>
<gene>
    <name evidence="6" type="ORF">SIID45300_03103</name>
</gene>
<evidence type="ECO:0000256" key="3">
    <source>
        <dbReference type="ARBA" id="ARBA00022737"/>
    </source>
</evidence>
<evidence type="ECO:0000256" key="4">
    <source>
        <dbReference type="ARBA" id="ARBA00022803"/>
    </source>
</evidence>
<evidence type="ECO:0000256" key="1">
    <source>
        <dbReference type="ARBA" id="ARBA00004922"/>
    </source>
</evidence>
<dbReference type="InterPro" id="IPR011990">
    <property type="entry name" value="TPR-like_helical_dom_sf"/>
</dbReference>
<keyword evidence="4" id="KW-0802">TPR repeat</keyword>
<evidence type="ECO:0000313" key="7">
    <source>
        <dbReference type="Proteomes" id="UP001628193"/>
    </source>
</evidence>
<dbReference type="PANTHER" id="PTHR44998">
    <property type="match status" value="1"/>
</dbReference>
<reference evidence="6 7" key="1">
    <citation type="submission" date="2024-09" db="EMBL/GenBank/DDBJ databases">
        <title>Draft genome sequence of Candidatus Magnetaquicoccaceae bacterium FCR-1.</title>
        <authorList>
            <person name="Shimoshige H."/>
            <person name="Shimamura S."/>
            <person name="Taoka A."/>
            <person name="Kobayashi H."/>
            <person name="Maekawa T."/>
        </authorList>
    </citation>
    <scope>NUCLEOTIDE SEQUENCE [LARGE SCALE GENOMIC DNA]</scope>
    <source>
        <strain evidence="6 7">FCR-1</strain>
    </source>
</reference>
<dbReference type="Gene3D" id="3.40.50.11380">
    <property type="match status" value="1"/>
</dbReference>
<dbReference type="Proteomes" id="UP001628193">
    <property type="component" value="Unassembled WGS sequence"/>
</dbReference>
<proteinExistence type="predicted"/>
<dbReference type="Pfam" id="PF13844">
    <property type="entry name" value="Glyco_transf_41"/>
    <property type="match status" value="2"/>
</dbReference>
<evidence type="ECO:0000256" key="2">
    <source>
        <dbReference type="ARBA" id="ARBA00022679"/>
    </source>
</evidence>
<evidence type="ECO:0000259" key="5">
    <source>
        <dbReference type="Pfam" id="PF13844"/>
    </source>
</evidence>
<name>A0ABQ0CCZ9_9PROT</name>
<comment type="caution">
    <text evidence="6">The sequence shown here is derived from an EMBL/GenBank/DDBJ whole genome shotgun (WGS) entry which is preliminary data.</text>
</comment>
<dbReference type="RefSeq" id="WP_420906471.1">
    <property type="nucleotide sequence ID" value="NZ_BAAFGK010000005.1"/>
</dbReference>
<dbReference type="InterPro" id="IPR029489">
    <property type="entry name" value="OGT/SEC/SPY_C"/>
</dbReference>
<organism evidence="6 7">
    <name type="scientific">Candidatus Magnetaquiglobus chichijimensis</name>
    <dbReference type="NCBI Taxonomy" id="3141448"/>
    <lineage>
        <taxon>Bacteria</taxon>
        <taxon>Pseudomonadati</taxon>
        <taxon>Pseudomonadota</taxon>
        <taxon>Magnetococcia</taxon>
        <taxon>Magnetococcales</taxon>
        <taxon>Candidatus Magnetaquicoccaceae</taxon>
        <taxon>Candidatus Magnetaquiglobus</taxon>
    </lineage>
</organism>
<dbReference type="SUPFAM" id="SSF48452">
    <property type="entry name" value="TPR-like"/>
    <property type="match status" value="1"/>
</dbReference>
<evidence type="ECO:0000313" key="6">
    <source>
        <dbReference type="EMBL" id="GAB0058747.1"/>
    </source>
</evidence>
<keyword evidence="2" id="KW-0808">Transferase</keyword>